<comment type="caution">
    <text evidence="1">The sequence shown here is derived from an EMBL/GenBank/DDBJ whole genome shotgun (WGS) entry which is preliminary data.</text>
</comment>
<sequence>MEKLTFKQYLSSKEKLREAIKQTPVHKAEHMMRKYCKLPVGESKDKKEYISLKPKQKLIVEWHYEDLYNPSLVSFTFEGIDDVDSEKKHFSFWSDERFKNWLFRNTREL</sequence>
<evidence type="ECO:0000313" key="1">
    <source>
        <dbReference type="EMBL" id="KKL70029.1"/>
    </source>
</evidence>
<organism evidence="1">
    <name type="scientific">marine sediment metagenome</name>
    <dbReference type="NCBI Taxonomy" id="412755"/>
    <lineage>
        <taxon>unclassified sequences</taxon>
        <taxon>metagenomes</taxon>
        <taxon>ecological metagenomes</taxon>
    </lineage>
</organism>
<name>A0A0F9E7R0_9ZZZZ</name>
<dbReference type="EMBL" id="LAZR01026016">
    <property type="protein sequence ID" value="KKL70029.1"/>
    <property type="molecule type" value="Genomic_DNA"/>
</dbReference>
<protein>
    <submittedName>
        <fullName evidence="1">Uncharacterized protein</fullName>
    </submittedName>
</protein>
<gene>
    <name evidence="1" type="ORF">LCGC14_2109020</name>
</gene>
<proteinExistence type="predicted"/>
<dbReference type="AlphaFoldDB" id="A0A0F9E7R0"/>
<accession>A0A0F9E7R0</accession>
<reference evidence="1" key="1">
    <citation type="journal article" date="2015" name="Nature">
        <title>Complex archaea that bridge the gap between prokaryotes and eukaryotes.</title>
        <authorList>
            <person name="Spang A."/>
            <person name="Saw J.H."/>
            <person name="Jorgensen S.L."/>
            <person name="Zaremba-Niedzwiedzka K."/>
            <person name="Martijn J."/>
            <person name="Lind A.E."/>
            <person name="van Eijk R."/>
            <person name="Schleper C."/>
            <person name="Guy L."/>
            <person name="Ettema T.J."/>
        </authorList>
    </citation>
    <scope>NUCLEOTIDE SEQUENCE</scope>
</reference>